<organism evidence="1">
    <name type="scientific">Anguilla anguilla</name>
    <name type="common">European freshwater eel</name>
    <name type="synonym">Muraena anguilla</name>
    <dbReference type="NCBI Taxonomy" id="7936"/>
    <lineage>
        <taxon>Eukaryota</taxon>
        <taxon>Metazoa</taxon>
        <taxon>Chordata</taxon>
        <taxon>Craniata</taxon>
        <taxon>Vertebrata</taxon>
        <taxon>Euteleostomi</taxon>
        <taxon>Actinopterygii</taxon>
        <taxon>Neopterygii</taxon>
        <taxon>Teleostei</taxon>
        <taxon>Anguilliformes</taxon>
        <taxon>Anguillidae</taxon>
        <taxon>Anguilla</taxon>
    </lineage>
</organism>
<accession>A0A0E9S151</accession>
<sequence length="29" mass="3436">MELLGKKTDCCYSERHAKHYIPRTTVLNQ</sequence>
<dbReference type="EMBL" id="GBXM01073655">
    <property type="protein sequence ID" value="JAH34922.1"/>
    <property type="molecule type" value="Transcribed_RNA"/>
</dbReference>
<evidence type="ECO:0000313" key="1">
    <source>
        <dbReference type="EMBL" id="JAH34922.1"/>
    </source>
</evidence>
<name>A0A0E9S151_ANGAN</name>
<proteinExistence type="predicted"/>
<reference evidence="1" key="2">
    <citation type="journal article" date="2015" name="Fish Shellfish Immunol.">
        <title>Early steps in the European eel (Anguilla anguilla)-Vibrio vulnificus interaction in the gills: Role of the RtxA13 toxin.</title>
        <authorList>
            <person name="Callol A."/>
            <person name="Pajuelo D."/>
            <person name="Ebbesson L."/>
            <person name="Teles M."/>
            <person name="MacKenzie S."/>
            <person name="Amaro C."/>
        </authorList>
    </citation>
    <scope>NUCLEOTIDE SEQUENCE</scope>
</reference>
<protein>
    <submittedName>
        <fullName evidence="1">Uncharacterized protein</fullName>
    </submittedName>
</protein>
<reference evidence="1" key="1">
    <citation type="submission" date="2014-11" db="EMBL/GenBank/DDBJ databases">
        <authorList>
            <person name="Amaro Gonzalez C."/>
        </authorList>
    </citation>
    <scope>NUCLEOTIDE SEQUENCE</scope>
</reference>
<dbReference type="AlphaFoldDB" id="A0A0E9S151"/>